<dbReference type="AlphaFoldDB" id="A0A151TQ20"/>
<evidence type="ECO:0000313" key="1">
    <source>
        <dbReference type="EMBL" id="KYP69121.1"/>
    </source>
</evidence>
<dbReference type="OMA" id="VWIKNCI"/>
<reference evidence="1 2" key="1">
    <citation type="journal article" date="2012" name="Nat. Biotechnol.">
        <title>Draft genome sequence of pigeonpea (Cajanus cajan), an orphan legume crop of resource-poor farmers.</title>
        <authorList>
            <person name="Varshney R.K."/>
            <person name="Chen W."/>
            <person name="Li Y."/>
            <person name="Bharti A.K."/>
            <person name="Saxena R.K."/>
            <person name="Schlueter J.A."/>
            <person name="Donoghue M.T."/>
            <person name="Azam S."/>
            <person name="Fan G."/>
            <person name="Whaley A.M."/>
            <person name="Farmer A.D."/>
            <person name="Sheridan J."/>
            <person name="Iwata A."/>
            <person name="Tuteja R."/>
            <person name="Penmetsa R.V."/>
            <person name="Wu W."/>
            <person name="Upadhyaya H.D."/>
            <person name="Yang S.P."/>
            <person name="Shah T."/>
            <person name="Saxena K.B."/>
            <person name="Michael T."/>
            <person name="McCombie W.R."/>
            <person name="Yang B."/>
            <person name="Zhang G."/>
            <person name="Yang H."/>
            <person name="Wang J."/>
            <person name="Spillane C."/>
            <person name="Cook D.R."/>
            <person name="May G.D."/>
            <person name="Xu X."/>
            <person name="Jackson S.A."/>
        </authorList>
    </citation>
    <scope>NUCLEOTIDE SEQUENCE [LARGE SCALE GENOMIC DNA]</scope>
    <source>
        <strain evidence="2">cv. Asha</strain>
    </source>
</reference>
<sequence length="76" mass="8652">MVDSTTEAKYIAANEATKEAIWTKKFLSELGVVPSVEEPFLLLCDSTGAIAQAKEPRSHQRSKQILRRYHLIRKNH</sequence>
<dbReference type="CDD" id="cd09272">
    <property type="entry name" value="RNase_HI_RT_Ty1"/>
    <property type="match status" value="1"/>
</dbReference>
<keyword evidence="2" id="KW-1185">Reference proteome</keyword>
<proteinExistence type="predicted"/>
<dbReference type="Gramene" id="C.cajan_08062.t">
    <property type="protein sequence ID" value="C.cajan_08062.t.cds1"/>
    <property type="gene ID" value="C.cajan_08062"/>
</dbReference>
<name>A0A151TQ20_CAJCA</name>
<protein>
    <submittedName>
        <fullName evidence="1">Retrovirus-related Pol polyprotein from transposon TNT 1-94</fullName>
    </submittedName>
</protein>
<accession>A0A151TQ20</accession>
<organism evidence="1 2">
    <name type="scientific">Cajanus cajan</name>
    <name type="common">Pigeon pea</name>
    <name type="synonym">Cajanus indicus</name>
    <dbReference type="NCBI Taxonomy" id="3821"/>
    <lineage>
        <taxon>Eukaryota</taxon>
        <taxon>Viridiplantae</taxon>
        <taxon>Streptophyta</taxon>
        <taxon>Embryophyta</taxon>
        <taxon>Tracheophyta</taxon>
        <taxon>Spermatophyta</taxon>
        <taxon>Magnoliopsida</taxon>
        <taxon>eudicotyledons</taxon>
        <taxon>Gunneridae</taxon>
        <taxon>Pentapetalae</taxon>
        <taxon>rosids</taxon>
        <taxon>fabids</taxon>
        <taxon>Fabales</taxon>
        <taxon>Fabaceae</taxon>
        <taxon>Papilionoideae</taxon>
        <taxon>50 kb inversion clade</taxon>
        <taxon>NPAAA clade</taxon>
        <taxon>indigoferoid/millettioid clade</taxon>
        <taxon>Phaseoleae</taxon>
        <taxon>Cajanus</taxon>
    </lineage>
</organism>
<dbReference type="Proteomes" id="UP000075243">
    <property type="component" value="Chromosome 3"/>
</dbReference>
<gene>
    <name evidence="1" type="ORF">KK1_008305</name>
</gene>
<dbReference type="EMBL" id="CM003605">
    <property type="protein sequence ID" value="KYP69121.1"/>
    <property type="molecule type" value="Genomic_DNA"/>
</dbReference>
<evidence type="ECO:0000313" key="2">
    <source>
        <dbReference type="Proteomes" id="UP000075243"/>
    </source>
</evidence>